<dbReference type="RefSeq" id="XP_007863406.1">
    <property type="nucleotide sequence ID" value="XM_007865215.1"/>
</dbReference>
<reference evidence="1 2" key="1">
    <citation type="journal article" date="2012" name="Science">
        <title>The Paleozoic origin of enzymatic lignin decomposition reconstructed from 31 fungal genomes.</title>
        <authorList>
            <person name="Floudas D."/>
            <person name="Binder M."/>
            <person name="Riley R."/>
            <person name="Barry K."/>
            <person name="Blanchette R.A."/>
            <person name="Henrissat B."/>
            <person name="Martinez A.T."/>
            <person name="Otillar R."/>
            <person name="Spatafora J.W."/>
            <person name="Yadav J.S."/>
            <person name="Aerts A."/>
            <person name="Benoit I."/>
            <person name="Boyd A."/>
            <person name="Carlson A."/>
            <person name="Copeland A."/>
            <person name="Coutinho P.M."/>
            <person name="de Vries R.P."/>
            <person name="Ferreira P."/>
            <person name="Findley K."/>
            <person name="Foster B."/>
            <person name="Gaskell J."/>
            <person name="Glotzer D."/>
            <person name="Gorecki P."/>
            <person name="Heitman J."/>
            <person name="Hesse C."/>
            <person name="Hori C."/>
            <person name="Igarashi K."/>
            <person name="Jurgens J.A."/>
            <person name="Kallen N."/>
            <person name="Kersten P."/>
            <person name="Kohler A."/>
            <person name="Kuees U."/>
            <person name="Kumar T.K.A."/>
            <person name="Kuo A."/>
            <person name="LaButti K."/>
            <person name="Larrondo L.F."/>
            <person name="Lindquist E."/>
            <person name="Ling A."/>
            <person name="Lombard V."/>
            <person name="Lucas S."/>
            <person name="Lundell T."/>
            <person name="Martin R."/>
            <person name="McLaughlin D.J."/>
            <person name="Morgenstern I."/>
            <person name="Morin E."/>
            <person name="Murat C."/>
            <person name="Nagy L.G."/>
            <person name="Nolan M."/>
            <person name="Ohm R.A."/>
            <person name="Patyshakuliyeva A."/>
            <person name="Rokas A."/>
            <person name="Ruiz-Duenas F.J."/>
            <person name="Sabat G."/>
            <person name="Salamov A."/>
            <person name="Samejima M."/>
            <person name="Schmutz J."/>
            <person name="Slot J.C."/>
            <person name="St John F."/>
            <person name="Stenlid J."/>
            <person name="Sun H."/>
            <person name="Sun S."/>
            <person name="Syed K."/>
            <person name="Tsang A."/>
            <person name="Wiebenga A."/>
            <person name="Young D."/>
            <person name="Pisabarro A."/>
            <person name="Eastwood D.C."/>
            <person name="Martin F."/>
            <person name="Cullen D."/>
            <person name="Grigoriev I.V."/>
            <person name="Hibbett D.S."/>
        </authorList>
    </citation>
    <scope>NUCLEOTIDE SEQUENCE [LARGE SCALE GENOMIC DNA]</scope>
    <source>
        <strain evidence="1 2">ATCC 11539</strain>
    </source>
</reference>
<protein>
    <submittedName>
        <fullName evidence="1">Uncharacterized protein</fullName>
    </submittedName>
</protein>
<dbReference type="Proteomes" id="UP000030669">
    <property type="component" value="Unassembled WGS sequence"/>
</dbReference>
<dbReference type="GeneID" id="19301420"/>
<evidence type="ECO:0000313" key="1">
    <source>
        <dbReference type="EMBL" id="EPQ58146.1"/>
    </source>
</evidence>
<gene>
    <name evidence="1" type="ORF">GLOTRDRAFT_126637</name>
</gene>
<name>S7QEB0_GLOTA</name>
<dbReference type="HOGENOM" id="CLU_2223552_0_0_1"/>
<dbReference type="KEGG" id="gtr:GLOTRDRAFT_126637"/>
<accession>S7QEB0</accession>
<dbReference type="EMBL" id="KB469298">
    <property type="protein sequence ID" value="EPQ58146.1"/>
    <property type="molecule type" value="Genomic_DNA"/>
</dbReference>
<dbReference type="AlphaFoldDB" id="S7QEB0"/>
<proteinExistence type="predicted"/>
<keyword evidence="2" id="KW-1185">Reference proteome</keyword>
<organism evidence="1 2">
    <name type="scientific">Gloeophyllum trabeum (strain ATCC 11539 / FP-39264 / Madison 617)</name>
    <name type="common">Brown rot fungus</name>
    <dbReference type="NCBI Taxonomy" id="670483"/>
    <lineage>
        <taxon>Eukaryota</taxon>
        <taxon>Fungi</taxon>
        <taxon>Dikarya</taxon>
        <taxon>Basidiomycota</taxon>
        <taxon>Agaricomycotina</taxon>
        <taxon>Agaricomycetes</taxon>
        <taxon>Gloeophyllales</taxon>
        <taxon>Gloeophyllaceae</taxon>
        <taxon>Gloeophyllum</taxon>
    </lineage>
</organism>
<evidence type="ECO:0000313" key="2">
    <source>
        <dbReference type="Proteomes" id="UP000030669"/>
    </source>
</evidence>
<sequence>MSSVILGQDNDRQGKPTQASGILLDTIWDMFGTSTTATDFVAMSYTLPLNSSTAKRGGVNSVSPIPRIVPTAGRPAGNIVNIQRHMMSLMTGSVLSALERGDTKME</sequence>